<comment type="subcellular location">
    <subcellularLocation>
        <location evidence="1">Cell membrane</location>
        <topology evidence="1">Multi-pass membrane protein</topology>
    </subcellularLocation>
</comment>
<feature type="transmembrane region" description="Helical" evidence="7">
    <location>
        <begin position="71"/>
        <end position="93"/>
    </location>
</feature>
<evidence type="ECO:0000256" key="6">
    <source>
        <dbReference type="SAM" id="MobiDB-lite"/>
    </source>
</evidence>
<feature type="transmembrane region" description="Helical" evidence="7">
    <location>
        <begin position="38"/>
        <end position="59"/>
    </location>
</feature>
<evidence type="ECO:0000256" key="7">
    <source>
        <dbReference type="SAM" id="Phobius"/>
    </source>
</evidence>
<feature type="transmembrane region" description="Helical" evidence="7">
    <location>
        <begin position="175"/>
        <end position="194"/>
    </location>
</feature>
<keyword evidence="3 7" id="KW-0812">Transmembrane</keyword>
<comment type="caution">
    <text evidence="8">The sequence shown here is derived from an EMBL/GenBank/DDBJ whole genome shotgun (WGS) entry which is preliminary data.</text>
</comment>
<keyword evidence="2" id="KW-1003">Cell membrane</keyword>
<evidence type="ECO:0000256" key="4">
    <source>
        <dbReference type="ARBA" id="ARBA00022989"/>
    </source>
</evidence>
<name>A0ABT6WKQ2_9ACTN</name>
<evidence type="ECO:0000256" key="5">
    <source>
        <dbReference type="ARBA" id="ARBA00023136"/>
    </source>
</evidence>
<evidence type="ECO:0000256" key="1">
    <source>
        <dbReference type="ARBA" id="ARBA00004651"/>
    </source>
</evidence>
<dbReference type="EMBL" id="JASCTH010000010">
    <property type="protein sequence ID" value="MDI6100235.1"/>
    <property type="molecule type" value="Genomic_DNA"/>
</dbReference>
<keyword evidence="5 7" id="KW-0472">Membrane</keyword>
<organism evidence="8 9">
    <name type="scientific">Actinoplanes sandaracinus</name>
    <dbReference type="NCBI Taxonomy" id="3045177"/>
    <lineage>
        <taxon>Bacteria</taxon>
        <taxon>Bacillati</taxon>
        <taxon>Actinomycetota</taxon>
        <taxon>Actinomycetes</taxon>
        <taxon>Micromonosporales</taxon>
        <taxon>Micromonosporaceae</taxon>
        <taxon>Actinoplanes</taxon>
    </lineage>
</organism>
<evidence type="ECO:0000313" key="9">
    <source>
        <dbReference type="Proteomes" id="UP001241758"/>
    </source>
</evidence>
<keyword evidence="4 7" id="KW-1133">Transmembrane helix</keyword>
<gene>
    <name evidence="8" type="ORF">QLQ12_16645</name>
</gene>
<feature type="transmembrane region" description="Helical" evidence="7">
    <location>
        <begin position="114"/>
        <end position="134"/>
    </location>
</feature>
<feature type="transmembrane region" description="Helical" evidence="7">
    <location>
        <begin position="214"/>
        <end position="234"/>
    </location>
</feature>
<dbReference type="InterPro" id="IPR019108">
    <property type="entry name" value="Caa3_assmbl_CtaG-rel"/>
</dbReference>
<keyword evidence="9" id="KW-1185">Reference proteome</keyword>
<reference evidence="8 9" key="1">
    <citation type="submission" date="2023-05" db="EMBL/GenBank/DDBJ databases">
        <title>Actinoplanes sp. NEAU-A12 genome sequencing.</title>
        <authorList>
            <person name="Wang Z.-S."/>
        </authorList>
    </citation>
    <scope>NUCLEOTIDE SEQUENCE [LARGE SCALE GENOMIC DNA]</scope>
    <source>
        <strain evidence="8 9">NEAU-A12</strain>
    </source>
</reference>
<dbReference type="Proteomes" id="UP001241758">
    <property type="component" value="Unassembled WGS sequence"/>
</dbReference>
<feature type="transmembrane region" description="Helical" evidence="7">
    <location>
        <begin position="146"/>
        <end position="163"/>
    </location>
</feature>
<evidence type="ECO:0000256" key="2">
    <source>
        <dbReference type="ARBA" id="ARBA00022475"/>
    </source>
</evidence>
<accession>A0ABT6WKQ2</accession>
<feature type="region of interest" description="Disordered" evidence="6">
    <location>
        <begin position="239"/>
        <end position="264"/>
    </location>
</feature>
<feature type="compositionally biased region" description="Polar residues" evidence="6">
    <location>
        <begin position="241"/>
        <end position="264"/>
    </location>
</feature>
<evidence type="ECO:0000256" key="3">
    <source>
        <dbReference type="ARBA" id="ARBA00022692"/>
    </source>
</evidence>
<proteinExistence type="predicted"/>
<sequence>MSHAHHSDGGLLLFAVVTVMVAYELLAIAERDWPRSRTLFFLTGGLLLVIGLTPEALPWPGGDFRTHMSQHLLIGMFAPLCLVLGAPVTLLLRRLPRPAGRALGRLLHTRLVRVVAHPFPALTLNLGGLALLYLTPLYAVAPHPLVHLHFLLAGYLFAWVVAGPDPAPRRPSVPARLVVLGVAIAFHAVLSQLMYAGVVGPPVAVAQRQGAAEIMYYGGDIAELLLAFALVAGWRPRRATTPDQRSQGTKTARTQSSFLSLNIR</sequence>
<evidence type="ECO:0000313" key="8">
    <source>
        <dbReference type="EMBL" id="MDI6100235.1"/>
    </source>
</evidence>
<dbReference type="RefSeq" id="WP_282760908.1">
    <property type="nucleotide sequence ID" value="NZ_JASCTH010000010.1"/>
</dbReference>
<feature type="transmembrane region" description="Helical" evidence="7">
    <location>
        <begin position="12"/>
        <end position="29"/>
    </location>
</feature>
<dbReference type="Pfam" id="PF09678">
    <property type="entry name" value="Caa3_CtaG"/>
    <property type="match status" value="1"/>
</dbReference>
<protein>
    <submittedName>
        <fullName evidence="8">Cytochrome c oxidase assembly protein</fullName>
    </submittedName>
</protein>